<reference evidence="2 3" key="1">
    <citation type="submission" date="2018-02" db="EMBL/GenBank/DDBJ databases">
        <title>The genomes of Aspergillus section Nigri reveals drivers in fungal speciation.</title>
        <authorList>
            <consortium name="DOE Joint Genome Institute"/>
            <person name="Vesth T.C."/>
            <person name="Nybo J."/>
            <person name="Theobald S."/>
            <person name="Brandl J."/>
            <person name="Frisvad J.C."/>
            <person name="Nielsen K.F."/>
            <person name="Lyhne E.K."/>
            <person name="Kogle M.E."/>
            <person name="Kuo A."/>
            <person name="Riley R."/>
            <person name="Clum A."/>
            <person name="Nolan M."/>
            <person name="Lipzen A."/>
            <person name="Salamov A."/>
            <person name="Henrissat B."/>
            <person name="Wiebenga A."/>
            <person name="De vries R.P."/>
            <person name="Grigoriev I.V."/>
            <person name="Mortensen U.H."/>
            <person name="Andersen M.R."/>
            <person name="Baker S.E."/>
        </authorList>
    </citation>
    <scope>NUCLEOTIDE SEQUENCE [LARGE SCALE GENOMIC DNA]</scope>
    <source>
        <strain evidence="2 3">CBS 115571</strain>
    </source>
</reference>
<keyword evidence="3" id="KW-1185">Reference proteome</keyword>
<organism evidence="2 3">
    <name type="scientific">Aspergillus violaceofuscus (strain CBS 115571)</name>
    <dbReference type="NCBI Taxonomy" id="1450538"/>
    <lineage>
        <taxon>Eukaryota</taxon>
        <taxon>Fungi</taxon>
        <taxon>Dikarya</taxon>
        <taxon>Ascomycota</taxon>
        <taxon>Pezizomycotina</taxon>
        <taxon>Eurotiomycetes</taxon>
        <taxon>Eurotiomycetidae</taxon>
        <taxon>Eurotiales</taxon>
        <taxon>Aspergillaceae</taxon>
        <taxon>Aspergillus</taxon>
    </lineage>
</organism>
<proteinExistence type="predicted"/>
<name>A0A2V5GZ31_ASPV1</name>
<accession>A0A2V5GZ31</accession>
<gene>
    <name evidence="2" type="ORF">BO99DRAFT_417493</name>
</gene>
<feature type="compositionally biased region" description="Basic and acidic residues" evidence="1">
    <location>
        <begin position="139"/>
        <end position="169"/>
    </location>
</feature>
<dbReference type="Proteomes" id="UP000249829">
    <property type="component" value="Unassembled WGS sequence"/>
</dbReference>
<protein>
    <submittedName>
        <fullName evidence="2">Uncharacterized protein</fullName>
    </submittedName>
</protein>
<dbReference type="EMBL" id="KZ825237">
    <property type="protein sequence ID" value="PYI13613.1"/>
    <property type="molecule type" value="Genomic_DNA"/>
</dbReference>
<evidence type="ECO:0000256" key="1">
    <source>
        <dbReference type="SAM" id="MobiDB-lite"/>
    </source>
</evidence>
<dbReference type="AlphaFoldDB" id="A0A2V5GZ31"/>
<evidence type="ECO:0000313" key="2">
    <source>
        <dbReference type="EMBL" id="PYI13613.1"/>
    </source>
</evidence>
<sequence>MLTDLQHKSQSGRRVKPALASSCDPLVQGQIRDVKLRKVFLLIENPTAFPGHPGARLERVMQGPDPAHAVLGLGVYFLPHHHFENSRSSKDSGHASIVEELGCALRDTGEEFVLCFAGPFLRPAHKGFQGCVPADADDGDHGREDAQWRDREDEAVQDADRLGERAMQI</sequence>
<feature type="region of interest" description="Disordered" evidence="1">
    <location>
        <begin position="132"/>
        <end position="169"/>
    </location>
</feature>
<evidence type="ECO:0000313" key="3">
    <source>
        <dbReference type="Proteomes" id="UP000249829"/>
    </source>
</evidence>